<evidence type="ECO:0000256" key="5">
    <source>
        <dbReference type="ARBA" id="ARBA00023155"/>
    </source>
</evidence>
<dbReference type="SMART" id="SM00389">
    <property type="entry name" value="HOX"/>
    <property type="match status" value="1"/>
</dbReference>
<comment type="subcellular location">
    <subcellularLocation>
        <location evidence="1 9 10">Nucleus</location>
    </subcellularLocation>
</comment>
<evidence type="ECO:0000256" key="8">
    <source>
        <dbReference type="ARBA" id="ARBA00024040"/>
    </source>
</evidence>
<dbReference type="Proteomes" id="UP000250235">
    <property type="component" value="Unassembled WGS sequence"/>
</dbReference>
<dbReference type="InterPro" id="IPR001356">
    <property type="entry name" value="HD"/>
</dbReference>
<comment type="similarity">
    <text evidence="8">Belongs to the WUS homeobox family.</text>
</comment>
<evidence type="ECO:0000256" key="1">
    <source>
        <dbReference type="ARBA" id="ARBA00004123"/>
    </source>
</evidence>
<dbReference type="Gene3D" id="1.10.10.60">
    <property type="entry name" value="Homeodomain-like"/>
    <property type="match status" value="1"/>
</dbReference>
<dbReference type="PANTHER" id="PTHR45940:SF42">
    <property type="entry name" value="WUSCHEL-RELATED HOMEOBOX 3"/>
    <property type="match status" value="1"/>
</dbReference>
<evidence type="ECO:0000256" key="3">
    <source>
        <dbReference type="ARBA" id="ARBA00023015"/>
    </source>
</evidence>
<name>A0A2Z7ARB3_9LAMI</name>
<dbReference type="Pfam" id="PF00046">
    <property type="entry name" value="Homeodomain"/>
    <property type="match status" value="1"/>
</dbReference>
<dbReference type="GO" id="GO:0003677">
    <property type="term" value="F:DNA binding"/>
    <property type="evidence" value="ECO:0007669"/>
    <property type="project" value="UniProtKB-UniRule"/>
</dbReference>
<evidence type="ECO:0000256" key="6">
    <source>
        <dbReference type="ARBA" id="ARBA00023163"/>
    </source>
</evidence>
<keyword evidence="6" id="KW-0804">Transcription</keyword>
<dbReference type="GO" id="GO:0099402">
    <property type="term" value="P:plant organ development"/>
    <property type="evidence" value="ECO:0007669"/>
    <property type="project" value="InterPro"/>
</dbReference>
<evidence type="ECO:0000259" key="11">
    <source>
        <dbReference type="PROSITE" id="PS50071"/>
    </source>
</evidence>
<keyword evidence="13" id="KW-1185">Reference proteome</keyword>
<evidence type="ECO:0000256" key="2">
    <source>
        <dbReference type="ARBA" id="ARBA00022473"/>
    </source>
</evidence>
<evidence type="ECO:0000256" key="7">
    <source>
        <dbReference type="ARBA" id="ARBA00023242"/>
    </source>
</evidence>
<feature type="domain" description="Homeobox" evidence="11">
    <location>
        <begin position="12"/>
        <end position="67"/>
    </location>
</feature>
<dbReference type="GO" id="GO:0005634">
    <property type="term" value="C:nucleus"/>
    <property type="evidence" value="ECO:0007669"/>
    <property type="project" value="UniProtKB-SubCell"/>
</dbReference>
<dbReference type="AlphaFoldDB" id="A0A2Z7ARB3"/>
<evidence type="ECO:0000313" key="12">
    <source>
        <dbReference type="EMBL" id="KZV23948.1"/>
    </source>
</evidence>
<keyword evidence="5 9" id="KW-0371">Homeobox</keyword>
<reference evidence="12 13" key="1">
    <citation type="journal article" date="2015" name="Proc. Natl. Acad. Sci. U.S.A.">
        <title>The resurrection genome of Boea hygrometrica: A blueprint for survival of dehydration.</title>
        <authorList>
            <person name="Xiao L."/>
            <person name="Yang G."/>
            <person name="Zhang L."/>
            <person name="Yang X."/>
            <person name="Zhao S."/>
            <person name="Ji Z."/>
            <person name="Zhou Q."/>
            <person name="Hu M."/>
            <person name="Wang Y."/>
            <person name="Chen M."/>
            <person name="Xu Y."/>
            <person name="Jin H."/>
            <person name="Xiao X."/>
            <person name="Hu G."/>
            <person name="Bao F."/>
            <person name="Hu Y."/>
            <person name="Wan P."/>
            <person name="Li L."/>
            <person name="Deng X."/>
            <person name="Kuang T."/>
            <person name="Xiang C."/>
            <person name="Zhu J.K."/>
            <person name="Oliver M.J."/>
            <person name="He Y."/>
        </authorList>
    </citation>
    <scope>NUCLEOTIDE SEQUENCE [LARGE SCALE GENOMIC DNA]</scope>
    <source>
        <strain evidence="13">cv. XS01</strain>
    </source>
</reference>
<keyword evidence="4 9" id="KW-0238">DNA-binding</keyword>
<evidence type="ECO:0000256" key="10">
    <source>
        <dbReference type="RuleBase" id="RU000682"/>
    </source>
</evidence>
<keyword evidence="7 9" id="KW-0539">Nucleus</keyword>
<dbReference type="EMBL" id="KV013332">
    <property type="protein sequence ID" value="KZV23948.1"/>
    <property type="molecule type" value="Genomic_DNA"/>
</dbReference>
<dbReference type="CDD" id="cd00086">
    <property type="entry name" value="homeodomain"/>
    <property type="match status" value="1"/>
</dbReference>
<dbReference type="InterPro" id="IPR009057">
    <property type="entry name" value="Homeodomain-like_sf"/>
</dbReference>
<dbReference type="InterPro" id="IPR044555">
    <property type="entry name" value="WUSCHEL-like"/>
</dbReference>
<gene>
    <name evidence="12" type="ORF">F511_23092</name>
</gene>
<keyword evidence="3" id="KW-0805">Transcription regulation</keyword>
<protein>
    <submittedName>
        <fullName evidence="12">WUSCHEL-related homeobox 3-like</fullName>
    </submittedName>
</protein>
<dbReference type="PROSITE" id="PS50071">
    <property type="entry name" value="HOMEOBOX_2"/>
    <property type="match status" value="1"/>
</dbReference>
<organism evidence="12 13">
    <name type="scientific">Dorcoceras hygrometricum</name>
    <dbReference type="NCBI Taxonomy" id="472368"/>
    <lineage>
        <taxon>Eukaryota</taxon>
        <taxon>Viridiplantae</taxon>
        <taxon>Streptophyta</taxon>
        <taxon>Embryophyta</taxon>
        <taxon>Tracheophyta</taxon>
        <taxon>Spermatophyta</taxon>
        <taxon>Magnoliopsida</taxon>
        <taxon>eudicotyledons</taxon>
        <taxon>Gunneridae</taxon>
        <taxon>Pentapetalae</taxon>
        <taxon>asterids</taxon>
        <taxon>lamiids</taxon>
        <taxon>Lamiales</taxon>
        <taxon>Gesneriaceae</taxon>
        <taxon>Didymocarpoideae</taxon>
        <taxon>Trichosporeae</taxon>
        <taxon>Loxocarpinae</taxon>
        <taxon>Dorcoceras</taxon>
    </lineage>
</organism>
<evidence type="ECO:0000256" key="4">
    <source>
        <dbReference type="ARBA" id="ARBA00023125"/>
    </source>
</evidence>
<evidence type="ECO:0000256" key="9">
    <source>
        <dbReference type="PROSITE-ProRule" id="PRU00108"/>
    </source>
</evidence>
<accession>A0A2Z7ARB3</accession>
<dbReference type="SUPFAM" id="SSF46689">
    <property type="entry name" value="Homeodomain-like"/>
    <property type="match status" value="1"/>
</dbReference>
<evidence type="ECO:0000313" key="13">
    <source>
        <dbReference type="Proteomes" id="UP000250235"/>
    </source>
</evidence>
<dbReference type="PANTHER" id="PTHR45940">
    <property type="entry name" value="WUSCHEL-RELATED HOMEOBOX 1-RELATED"/>
    <property type="match status" value="1"/>
</dbReference>
<keyword evidence="2" id="KW-0217">Developmental protein</keyword>
<dbReference type="OrthoDB" id="1932526at2759"/>
<feature type="DNA-binding region" description="Homeobox" evidence="9">
    <location>
        <begin position="14"/>
        <end position="68"/>
    </location>
</feature>
<proteinExistence type="inferred from homology"/>
<sequence length="166" mass="19238">MPPFSSTRWCPTPEQRMILKELYSRGLTSPNSSQIQNITAHLSLYGKIHGKNVFYWFQNHKARQRQKLRKKFAIAKQLQQHQHYHHFHSFAGNFHPQLAFEANNGAVMKHAWCTAPQHLLPRDDLMKIPTLPACCENRPLETLQLFPLTSPGLTDHQQTTKASINF</sequence>
<dbReference type="GO" id="GO:0003700">
    <property type="term" value="F:DNA-binding transcription factor activity"/>
    <property type="evidence" value="ECO:0007669"/>
    <property type="project" value="InterPro"/>
</dbReference>